<dbReference type="InterPro" id="IPR036770">
    <property type="entry name" value="Ankyrin_rpt-contain_sf"/>
</dbReference>
<dbReference type="KEGG" id="char:116225136"/>
<feature type="compositionally biased region" description="Basic and acidic residues" evidence="5">
    <location>
        <begin position="245"/>
        <end position="266"/>
    </location>
</feature>
<dbReference type="PANTHER" id="PTHR14491">
    <property type="entry name" value="SOSONDOWAH, ISOFORM G"/>
    <property type="match status" value="1"/>
</dbReference>
<gene>
    <name evidence="8" type="primary">sowahab</name>
</gene>
<dbReference type="SMART" id="SM00248">
    <property type="entry name" value="ANK"/>
    <property type="match status" value="2"/>
</dbReference>
<evidence type="ECO:0000256" key="5">
    <source>
        <dbReference type="SAM" id="MobiDB-lite"/>
    </source>
</evidence>
<evidence type="ECO:0000256" key="3">
    <source>
        <dbReference type="ARBA" id="ARBA00038122"/>
    </source>
</evidence>
<evidence type="ECO:0000313" key="8">
    <source>
        <dbReference type="RefSeq" id="XP_031442665.1"/>
    </source>
</evidence>
<dbReference type="Gene3D" id="1.25.40.20">
    <property type="entry name" value="Ankyrin repeat-containing domain"/>
    <property type="match status" value="1"/>
</dbReference>
<feature type="region of interest" description="Disordered" evidence="5">
    <location>
        <begin position="222"/>
        <end position="288"/>
    </location>
</feature>
<evidence type="ECO:0000259" key="6">
    <source>
        <dbReference type="Pfam" id="PF25877"/>
    </source>
</evidence>
<feature type="repeat" description="ANK" evidence="4">
    <location>
        <begin position="330"/>
        <end position="366"/>
    </location>
</feature>
<protein>
    <submittedName>
        <fullName evidence="8">Ankyrin repeat domain-containing protein SOWAHA</fullName>
    </submittedName>
</protein>
<proteinExistence type="inferred from homology"/>
<evidence type="ECO:0000313" key="7">
    <source>
        <dbReference type="Proteomes" id="UP000515152"/>
    </source>
</evidence>
<dbReference type="SUPFAM" id="SSF48403">
    <property type="entry name" value="Ankyrin repeat"/>
    <property type="match status" value="1"/>
</dbReference>
<dbReference type="AlphaFoldDB" id="A0A6P8H5S2"/>
<comment type="similarity">
    <text evidence="3">Belongs to the SOWAH family.</text>
</comment>
<dbReference type="Pfam" id="PF12796">
    <property type="entry name" value="Ank_2"/>
    <property type="match status" value="1"/>
</dbReference>
<dbReference type="PROSITE" id="PS50297">
    <property type="entry name" value="ANK_REP_REGION"/>
    <property type="match status" value="1"/>
</dbReference>
<evidence type="ECO:0000256" key="4">
    <source>
        <dbReference type="PROSITE-ProRule" id="PRU00023"/>
    </source>
</evidence>
<keyword evidence="7" id="KW-1185">Reference proteome</keyword>
<dbReference type="GeneID" id="116225136"/>
<feature type="domain" description="SOWAHA-C winged helix-turn-helix" evidence="6">
    <location>
        <begin position="3"/>
        <end position="83"/>
    </location>
</feature>
<dbReference type="Pfam" id="PF25877">
    <property type="entry name" value="WHD_SOWAH"/>
    <property type="match status" value="1"/>
</dbReference>
<organism evidence="7 8">
    <name type="scientific">Clupea harengus</name>
    <name type="common">Atlantic herring</name>
    <dbReference type="NCBI Taxonomy" id="7950"/>
    <lineage>
        <taxon>Eukaryota</taxon>
        <taxon>Metazoa</taxon>
        <taxon>Chordata</taxon>
        <taxon>Craniata</taxon>
        <taxon>Vertebrata</taxon>
        <taxon>Euteleostomi</taxon>
        <taxon>Actinopterygii</taxon>
        <taxon>Neopterygii</taxon>
        <taxon>Teleostei</taxon>
        <taxon>Clupei</taxon>
        <taxon>Clupeiformes</taxon>
        <taxon>Clupeoidei</taxon>
        <taxon>Clupeidae</taxon>
        <taxon>Clupea</taxon>
    </lineage>
</organism>
<keyword evidence="2 4" id="KW-0040">ANK repeat</keyword>
<dbReference type="InterPro" id="IPR058889">
    <property type="entry name" value="WHD_SOWAHA-C"/>
</dbReference>
<accession>A0A6P8H5S2</accession>
<reference evidence="8" key="1">
    <citation type="submission" date="2025-08" db="UniProtKB">
        <authorList>
            <consortium name="RefSeq"/>
        </authorList>
    </citation>
    <scope>IDENTIFICATION</scope>
</reference>
<dbReference type="PROSITE" id="PS50088">
    <property type="entry name" value="ANK_REPEAT"/>
    <property type="match status" value="2"/>
</dbReference>
<dbReference type="Proteomes" id="UP000515152">
    <property type="component" value="Chromosome 20"/>
</dbReference>
<feature type="repeat" description="ANK" evidence="4">
    <location>
        <begin position="369"/>
        <end position="402"/>
    </location>
</feature>
<sequence length="500" mass="56260">MALTQETILTFLLEHGGKVKNSELLSKFKEALSCSDPVEKRQNRDLFKSFVNNIAVVKVIDEVKFVVVKKKYLGFVNGNSLNAPKNEFEDSLSRLNCSFSSCSPEGVLKKGTADTVKSVIENNNSYFTSNINAVGLGCNADENLRNNPASGGCCNLDCERQQMSPQNDKISVPKDLKPRKTGAVFAIIAVKSPPISPSNQEQLHTEVRIQEPVSQQHLQAIRITPPHIRLEKTETASLQKGPGKKPKEWDQDNSPEIKRRQLETKLPDTPQLKRSNKTAKPSNEPKYSEGVPLEFAEHEWLVKSAAGHWDQVYGLLLRDAQLADKRDFISGFTALHWAAKDGNKDMVCKIIDVSRDRGVEVDVNARTHAGYTPLHIAAIHGHDFVIALLVRDYCANVNIRDNNGKKPYHYLHQGVSPEVRELLGDPHVSQDRVVPCERAEDDHNFPELPKGFNTLSKLFSPHTGHRKKPWHRPSFHFISDDSGDDRREHVLSRRLSEMFH</sequence>
<dbReference type="InterPro" id="IPR002110">
    <property type="entry name" value="Ankyrin_rpt"/>
</dbReference>
<dbReference type="OrthoDB" id="432281at2759"/>
<evidence type="ECO:0000256" key="1">
    <source>
        <dbReference type="ARBA" id="ARBA00022737"/>
    </source>
</evidence>
<keyword evidence="1" id="KW-0677">Repeat</keyword>
<dbReference type="RefSeq" id="XP_031442665.1">
    <property type="nucleotide sequence ID" value="XM_031586805.2"/>
</dbReference>
<evidence type="ECO:0000256" key="2">
    <source>
        <dbReference type="ARBA" id="ARBA00023043"/>
    </source>
</evidence>
<dbReference type="PANTHER" id="PTHR14491:SF2">
    <property type="entry name" value="ANKYRIN REPEAT DOMAIN-CONTAINING PROTEIN SOWAHA"/>
    <property type="match status" value="1"/>
</dbReference>
<name>A0A6P8H5S2_CLUHA</name>
<dbReference type="CTD" id="101882405"/>